<evidence type="ECO:0000313" key="2">
    <source>
        <dbReference type="Proteomes" id="UP000373449"/>
    </source>
</evidence>
<accession>A0A484ZAS5</accession>
<protein>
    <submittedName>
        <fullName evidence="1">Uncharacterized protein</fullName>
    </submittedName>
</protein>
<proteinExistence type="predicted"/>
<dbReference type="Proteomes" id="UP000373449">
    <property type="component" value="Unassembled WGS sequence"/>
</dbReference>
<gene>
    <name evidence="1" type="ORF">NCTC12282_00351</name>
</gene>
<sequence length="67" mass="7500">MLFNLYRQRMAVKVSLCHDSFAEGDKKGIIRIGENIDKQRNAIDLVGVTLCVGLASFYDNAASYFIV</sequence>
<dbReference type="EMBL" id="CAADJA010000002">
    <property type="protein sequence ID" value="VFS45474.1"/>
    <property type="molecule type" value="Genomic_DNA"/>
</dbReference>
<evidence type="ECO:0000313" key="1">
    <source>
        <dbReference type="EMBL" id="VFS45474.1"/>
    </source>
</evidence>
<name>A0A484ZAS5_9GAMM</name>
<reference evidence="1 2" key="1">
    <citation type="submission" date="2019-03" db="EMBL/GenBank/DDBJ databases">
        <authorList>
            <consortium name="Pathogen Informatics"/>
        </authorList>
    </citation>
    <scope>NUCLEOTIDE SEQUENCE [LARGE SCALE GENOMIC DNA]</scope>
    <source>
        <strain evidence="1 2">NCTC12282</strain>
    </source>
</reference>
<dbReference type="AlphaFoldDB" id="A0A484ZAS5"/>
<organism evidence="1 2">
    <name type="scientific">Budvicia aquatica</name>
    <dbReference type="NCBI Taxonomy" id="82979"/>
    <lineage>
        <taxon>Bacteria</taxon>
        <taxon>Pseudomonadati</taxon>
        <taxon>Pseudomonadota</taxon>
        <taxon>Gammaproteobacteria</taxon>
        <taxon>Enterobacterales</taxon>
        <taxon>Budviciaceae</taxon>
        <taxon>Budvicia</taxon>
    </lineage>
</organism>